<evidence type="ECO:0000256" key="1">
    <source>
        <dbReference type="SAM" id="Phobius"/>
    </source>
</evidence>
<feature type="transmembrane region" description="Helical" evidence="1">
    <location>
        <begin position="12"/>
        <end position="28"/>
    </location>
</feature>
<keyword evidence="1" id="KW-1133">Transmembrane helix</keyword>
<reference evidence="2" key="1">
    <citation type="journal article" date="2020" name="Nature">
        <title>Giant virus diversity and host interactions through global metagenomics.</title>
        <authorList>
            <person name="Schulz F."/>
            <person name="Roux S."/>
            <person name="Paez-Espino D."/>
            <person name="Jungbluth S."/>
            <person name="Walsh D.A."/>
            <person name="Denef V.J."/>
            <person name="McMahon K.D."/>
            <person name="Konstantinidis K.T."/>
            <person name="Eloe-Fadrosh E.A."/>
            <person name="Kyrpides N.C."/>
            <person name="Woyke T."/>
        </authorList>
    </citation>
    <scope>NUCLEOTIDE SEQUENCE</scope>
    <source>
        <strain evidence="2">GVMAG-S-1016713-123</strain>
    </source>
</reference>
<dbReference type="AlphaFoldDB" id="A0A6C0LVQ8"/>
<feature type="transmembrane region" description="Helical" evidence="1">
    <location>
        <begin position="40"/>
        <end position="69"/>
    </location>
</feature>
<accession>A0A6C0LVQ8</accession>
<dbReference type="EMBL" id="MN740571">
    <property type="protein sequence ID" value="QHU34470.1"/>
    <property type="molecule type" value="Genomic_DNA"/>
</dbReference>
<organism evidence="2">
    <name type="scientific">viral metagenome</name>
    <dbReference type="NCBI Taxonomy" id="1070528"/>
    <lineage>
        <taxon>unclassified sequences</taxon>
        <taxon>metagenomes</taxon>
        <taxon>organismal metagenomes</taxon>
    </lineage>
</organism>
<proteinExistence type="predicted"/>
<sequence>MDLFRKMKKTDMILVVVFAIYLFTNMQLPQDVNELIDNSLGNIVIILGALVLFVNSEPAIGVLGFFVAYELIRRASVSTGTDAIQKYVGSEEKKNTEMNSYQPSAPEVTLEEEVIDNMVDFADSDIPETNVQPILENYHSAEQL</sequence>
<protein>
    <submittedName>
        <fullName evidence="2">Uncharacterized protein</fullName>
    </submittedName>
</protein>
<name>A0A6C0LVQ8_9ZZZZ</name>
<evidence type="ECO:0000313" key="2">
    <source>
        <dbReference type="EMBL" id="QHU34470.1"/>
    </source>
</evidence>
<keyword evidence="1" id="KW-0812">Transmembrane</keyword>
<keyword evidence="1" id="KW-0472">Membrane</keyword>